<name>A0A0F9SBZ7_9ZZZZ</name>
<reference evidence="1" key="1">
    <citation type="journal article" date="2015" name="Nature">
        <title>Complex archaea that bridge the gap between prokaryotes and eukaryotes.</title>
        <authorList>
            <person name="Spang A."/>
            <person name="Saw J.H."/>
            <person name="Jorgensen S.L."/>
            <person name="Zaremba-Niedzwiedzka K."/>
            <person name="Martijn J."/>
            <person name="Lind A.E."/>
            <person name="van Eijk R."/>
            <person name="Schleper C."/>
            <person name="Guy L."/>
            <person name="Ettema T.J."/>
        </authorList>
    </citation>
    <scope>NUCLEOTIDE SEQUENCE</scope>
</reference>
<sequence length="75" mass="8168">MAEVYNKGIIGVDLELHVVAKTPKGSMQLTGGDKKPGILKIGSIDLNGNQFSIDGQWFDTDDFVFTKPVAVQMEN</sequence>
<dbReference type="AlphaFoldDB" id="A0A0F9SBZ7"/>
<comment type="caution">
    <text evidence="1">The sequence shown here is derived from an EMBL/GenBank/DDBJ whole genome shotgun (WGS) entry which is preliminary data.</text>
</comment>
<accession>A0A0F9SBZ7</accession>
<proteinExistence type="predicted"/>
<dbReference type="EMBL" id="LAZR01000715">
    <property type="protein sequence ID" value="KKN59782.1"/>
    <property type="molecule type" value="Genomic_DNA"/>
</dbReference>
<evidence type="ECO:0000313" key="1">
    <source>
        <dbReference type="EMBL" id="KKN59782.1"/>
    </source>
</evidence>
<gene>
    <name evidence="1" type="ORF">LCGC14_0538720</name>
</gene>
<protein>
    <submittedName>
        <fullName evidence="1">Uncharacterized protein</fullName>
    </submittedName>
</protein>
<organism evidence="1">
    <name type="scientific">marine sediment metagenome</name>
    <dbReference type="NCBI Taxonomy" id="412755"/>
    <lineage>
        <taxon>unclassified sequences</taxon>
        <taxon>metagenomes</taxon>
        <taxon>ecological metagenomes</taxon>
    </lineage>
</organism>